<reference evidence="1" key="2">
    <citation type="submission" date="2023-01" db="EMBL/GenBank/DDBJ databases">
        <authorList>
            <person name="Petersen C."/>
        </authorList>
    </citation>
    <scope>NUCLEOTIDE SEQUENCE</scope>
    <source>
        <strain evidence="1">IBT 17514</strain>
    </source>
</reference>
<comment type="caution">
    <text evidence="1">The sequence shown here is derived from an EMBL/GenBank/DDBJ whole genome shotgun (WGS) entry which is preliminary data.</text>
</comment>
<organism evidence="1 2">
    <name type="scientific">Penicillium malachiteum</name>
    <dbReference type="NCBI Taxonomy" id="1324776"/>
    <lineage>
        <taxon>Eukaryota</taxon>
        <taxon>Fungi</taxon>
        <taxon>Dikarya</taxon>
        <taxon>Ascomycota</taxon>
        <taxon>Pezizomycotina</taxon>
        <taxon>Eurotiomycetes</taxon>
        <taxon>Eurotiomycetidae</taxon>
        <taxon>Eurotiales</taxon>
        <taxon>Aspergillaceae</taxon>
        <taxon>Penicillium</taxon>
    </lineage>
</organism>
<evidence type="ECO:0000313" key="2">
    <source>
        <dbReference type="Proteomes" id="UP001215712"/>
    </source>
</evidence>
<proteinExistence type="predicted"/>
<sequence length="82" mass="9636">MPLLENFSGYFLLQSILDTLSKAHGKSLKHLRFRRIPRGHEDPNERPWPSSIENLESLPDRFPNLQTLGLDLDWINEEWVPL</sequence>
<dbReference type="AlphaFoldDB" id="A0AAD6HUI3"/>
<reference evidence="1" key="1">
    <citation type="journal article" date="2023" name="IMA Fungus">
        <title>Comparative genomic study of the Penicillium genus elucidates a diverse pangenome and 15 lateral gene transfer events.</title>
        <authorList>
            <person name="Petersen C."/>
            <person name="Sorensen T."/>
            <person name="Nielsen M.R."/>
            <person name="Sondergaard T.E."/>
            <person name="Sorensen J.L."/>
            <person name="Fitzpatrick D.A."/>
            <person name="Frisvad J.C."/>
            <person name="Nielsen K.L."/>
        </authorList>
    </citation>
    <scope>NUCLEOTIDE SEQUENCE</scope>
    <source>
        <strain evidence="1">IBT 17514</strain>
    </source>
</reference>
<keyword evidence="2" id="KW-1185">Reference proteome</keyword>
<name>A0AAD6HUI3_9EURO</name>
<evidence type="ECO:0000313" key="1">
    <source>
        <dbReference type="EMBL" id="KAJ5737960.1"/>
    </source>
</evidence>
<dbReference type="EMBL" id="JAQJAN010000002">
    <property type="protein sequence ID" value="KAJ5737960.1"/>
    <property type="molecule type" value="Genomic_DNA"/>
</dbReference>
<protein>
    <submittedName>
        <fullName evidence="1">Uncharacterized protein</fullName>
    </submittedName>
</protein>
<gene>
    <name evidence="1" type="ORF">N7493_001115</name>
</gene>
<accession>A0AAD6HUI3</accession>
<dbReference type="Proteomes" id="UP001215712">
    <property type="component" value="Unassembled WGS sequence"/>
</dbReference>